<dbReference type="Proteomes" id="UP000002035">
    <property type="component" value="Unassembled WGS sequence"/>
</dbReference>
<protein>
    <submittedName>
        <fullName evidence="3">Uncharacterized protein</fullName>
    </submittedName>
</protein>
<evidence type="ECO:0000313" key="4">
    <source>
        <dbReference type="Proteomes" id="UP000002035"/>
    </source>
</evidence>
<evidence type="ECO:0000256" key="2">
    <source>
        <dbReference type="SAM" id="SignalP"/>
    </source>
</evidence>
<evidence type="ECO:0000256" key="1">
    <source>
        <dbReference type="SAM" id="MobiDB-lite"/>
    </source>
</evidence>
<dbReference type="OMA" id="ADIFYWP"/>
<keyword evidence="4" id="KW-1185">Reference proteome</keyword>
<keyword evidence="2" id="KW-0732">Signal</keyword>
<reference evidence="4" key="1">
    <citation type="journal article" date="2012" name="MBio">
        <title>Comparative genome analysis of Trichophyton rubrum and related dermatophytes reveals candidate genes involved in infection.</title>
        <authorList>
            <person name="Martinez D.A."/>
            <person name="Oliver B.G."/>
            <person name="Graeser Y."/>
            <person name="Goldberg J.M."/>
            <person name="Li W."/>
            <person name="Martinez-Rossi N.M."/>
            <person name="Monod M."/>
            <person name="Shelest E."/>
            <person name="Barton R.C."/>
            <person name="Birch E."/>
            <person name="Brakhage A.A."/>
            <person name="Chen Z."/>
            <person name="Gurr S.J."/>
            <person name="Heiman D."/>
            <person name="Heitman J."/>
            <person name="Kosti I."/>
            <person name="Rossi A."/>
            <person name="Saif S."/>
            <person name="Samalova M."/>
            <person name="Saunders C.W."/>
            <person name="Shea T."/>
            <person name="Summerbell R.C."/>
            <person name="Xu J."/>
            <person name="Young S."/>
            <person name="Zeng Q."/>
            <person name="Birren B.W."/>
            <person name="Cuomo C.A."/>
            <person name="White T.C."/>
        </authorList>
    </citation>
    <scope>NUCLEOTIDE SEQUENCE [LARGE SCALE GENOMIC DNA]</scope>
    <source>
        <strain evidence="4">ATCC MYA-4605 / CBS 113480</strain>
    </source>
</reference>
<dbReference type="OrthoDB" id="1894652at2759"/>
<dbReference type="PANTHER" id="PTHR39219:SF1">
    <property type="entry name" value="ER MEMBRANE PROTEIN COMPLEX SUBUNIT 10"/>
    <property type="match status" value="1"/>
</dbReference>
<dbReference type="STRING" id="554155.C5FGW5"/>
<dbReference type="VEuPathDB" id="FungiDB:MCYG_02819"/>
<dbReference type="HOGENOM" id="CLU_071095_0_0_1"/>
<gene>
    <name evidence="3" type="ORF">MCYG_02819</name>
</gene>
<dbReference type="AlphaFoldDB" id="C5FGW5"/>
<accession>C5FGW5</accession>
<dbReference type="GeneID" id="9223259"/>
<name>C5FGW5_ARTOC</name>
<dbReference type="eggNOG" id="ENOG502SCMA">
    <property type="taxonomic scope" value="Eukaryota"/>
</dbReference>
<feature type="region of interest" description="Disordered" evidence="1">
    <location>
        <begin position="120"/>
        <end position="147"/>
    </location>
</feature>
<dbReference type="RefSeq" id="XP_002849885.1">
    <property type="nucleotide sequence ID" value="XM_002849839.1"/>
</dbReference>
<dbReference type="PANTHER" id="PTHR39219">
    <property type="entry name" value="ER MEMBRANE PROTEIN COMPLEX SUBUNIT 10"/>
    <property type="match status" value="1"/>
</dbReference>
<dbReference type="EMBL" id="DS995702">
    <property type="protein sequence ID" value="EEQ30000.1"/>
    <property type="molecule type" value="Genomic_DNA"/>
</dbReference>
<sequence length="187" mass="19798">MRLLSVLLVAVTAAASSTAMQQQQTELFYQPVVPASKPVELAQISYDPTTLRSKVVSYTPPEPSSPQADGDLIRVSVSPQSSGWAGVLSSRALLQPSPSSSHVPTLSLYLDAEGRVYHVGISSSPPSRSSPAGSHQSQAGKPSPVNVQLVRSGPAAVVQLNKPIVRRVEDPDDEQIEVPLANSLLQK</sequence>
<evidence type="ECO:0000313" key="3">
    <source>
        <dbReference type="EMBL" id="EEQ30000.1"/>
    </source>
</evidence>
<feature type="chain" id="PRO_5002951407" evidence="2">
    <location>
        <begin position="20"/>
        <end position="187"/>
    </location>
</feature>
<organism evidence="3 4">
    <name type="scientific">Arthroderma otae (strain ATCC MYA-4605 / CBS 113480)</name>
    <name type="common">Microsporum canis</name>
    <dbReference type="NCBI Taxonomy" id="554155"/>
    <lineage>
        <taxon>Eukaryota</taxon>
        <taxon>Fungi</taxon>
        <taxon>Dikarya</taxon>
        <taxon>Ascomycota</taxon>
        <taxon>Pezizomycotina</taxon>
        <taxon>Eurotiomycetes</taxon>
        <taxon>Eurotiomycetidae</taxon>
        <taxon>Onygenales</taxon>
        <taxon>Arthrodermataceae</taxon>
        <taxon>Microsporum</taxon>
    </lineage>
</organism>
<feature type="signal peptide" evidence="2">
    <location>
        <begin position="1"/>
        <end position="19"/>
    </location>
</feature>
<feature type="compositionally biased region" description="Low complexity" evidence="1">
    <location>
        <begin position="122"/>
        <end position="131"/>
    </location>
</feature>
<proteinExistence type="predicted"/>